<dbReference type="EMBL" id="OJIN01000064">
    <property type="protein sequence ID" value="SPD72836.1"/>
    <property type="molecule type" value="Genomic_DNA"/>
</dbReference>
<sequence>MFKDIVDVFKSFESEITEKFLEMLLNAMKLAFDLNKEYRRNIEGFKGRYLFKSRDNSITTSAVFENERLRVDNKDIRDTDVTVTFRDSKALRDYILSPKPDILGSILRQDVVINGNFNYLYKFAYLAKHLQLMATGKL</sequence>
<reference evidence="1" key="1">
    <citation type="submission" date="2018-01" db="EMBL/GenBank/DDBJ databases">
        <authorList>
            <person name="Regsiter A."/>
            <person name="William W."/>
        </authorList>
    </citation>
    <scope>NUCLEOTIDE SEQUENCE</scope>
    <source>
        <strain evidence="1">TRIP AH-1</strain>
    </source>
</reference>
<name>A0A445MTP4_9BACT</name>
<gene>
    <name evidence="1" type="ORF">PITCH_A1560016</name>
</gene>
<dbReference type="AlphaFoldDB" id="A0A445MTP4"/>
<evidence type="ECO:0008006" key="2">
    <source>
        <dbReference type="Google" id="ProtNLM"/>
    </source>
</evidence>
<evidence type="ECO:0000313" key="1">
    <source>
        <dbReference type="EMBL" id="SPD72836.1"/>
    </source>
</evidence>
<accession>A0A445MTP4</accession>
<organism evidence="1">
    <name type="scientific">uncultured Desulfobacterium sp</name>
    <dbReference type="NCBI Taxonomy" id="201089"/>
    <lineage>
        <taxon>Bacteria</taxon>
        <taxon>Pseudomonadati</taxon>
        <taxon>Thermodesulfobacteriota</taxon>
        <taxon>Desulfobacteria</taxon>
        <taxon>Desulfobacterales</taxon>
        <taxon>Desulfobacteriaceae</taxon>
        <taxon>Desulfobacterium</taxon>
        <taxon>environmental samples</taxon>
    </lineage>
</organism>
<proteinExistence type="predicted"/>
<protein>
    <recommendedName>
        <fullName evidence="2">SCP2 domain-containing protein</fullName>
    </recommendedName>
</protein>